<keyword evidence="4" id="KW-0862">Zinc</keyword>
<evidence type="ECO:0000256" key="2">
    <source>
        <dbReference type="ARBA" id="ARBA00008072"/>
    </source>
</evidence>
<dbReference type="SMART" id="SM00829">
    <property type="entry name" value="PKS_ER"/>
    <property type="match status" value="1"/>
</dbReference>
<reference evidence="7 8" key="1">
    <citation type="submission" date="2021-03" db="EMBL/GenBank/DDBJ databases">
        <authorList>
            <person name="Grouzdev D.S."/>
        </authorList>
    </citation>
    <scope>NUCLEOTIDE SEQUENCE [LARGE SCALE GENOMIC DNA]</scope>
    <source>
        <strain evidence="7 8">M50-1</strain>
    </source>
</reference>
<dbReference type="SUPFAM" id="SSF55347">
    <property type="entry name" value="Glyceraldehyde-3-phosphate dehydrogenase-like, C-terminal domain"/>
    <property type="match status" value="1"/>
</dbReference>
<dbReference type="InterPro" id="IPR013154">
    <property type="entry name" value="ADH-like_N"/>
</dbReference>
<dbReference type="SUPFAM" id="SSF51735">
    <property type="entry name" value="NAD(P)-binding Rossmann-fold domains"/>
    <property type="match status" value="2"/>
</dbReference>
<feature type="domain" description="Enoyl reductase (ER)" evidence="6">
    <location>
        <begin position="75"/>
        <end position="361"/>
    </location>
</feature>
<proteinExistence type="inferred from homology"/>
<accession>A0ABS4D8K5</accession>
<dbReference type="InterPro" id="IPR036291">
    <property type="entry name" value="NAD(P)-bd_dom_sf"/>
</dbReference>
<dbReference type="Proteomes" id="UP001193081">
    <property type="component" value="Unassembled WGS sequence"/>
</dbReference>
<organism evidence="7 8">
    <name type="scientific">Candidatus Chloroploca mongolica</name>
    <dbReference type="NCBI Taxonomy" id="2528176"/>
    <lineage>
        <taxon>Bacteria</taxon>
        <taxon>Bacillati</taxon>
        <taxon>Chloroflexota</taxon>
        <taxon>Chloroflexia</taxon>
        <taxon>Chloroflexales</taxon>
        <taxon>Chloroflexineae</taxon>
        <taxon>Oscillochloridaceae</taxon>
        <taxon>Candidatus Chloroploca</taxon>
    </lineage>
</organism>
<keyword evidence="8" id="KW-1185">Reference proteome</keyword>
<dbReference type="InterPro" id="IPR000683">
    <property type="entry name" value="Gfo/Idh/MocA-like_OxRdtase_N"/>
</dbReference>
<dbReference type="Pfam" id="PF22725">
    <property type="entry name" value="GFO_IDH_MocA_C3"/>
    <property type="match status" value="1"/>
</dbReference>
<keyword evidence="5" id="KW-0560">Oxidoreductase</keyword>
<evidence type="ECO:0000256" key="1">
    <source>
        <dbReference type="ARBA" id="ARBA00001947"/>
    </source>
</evidence>
<protein>
    <submittedName>
        <fullName evidence="7">Bi-domain-containing oxidoreductase</fullName>
    </submittedName>
</protein>
<dbReference type="InterPro" id="IPR013149">
    <property type="entry name" value="ADH-like_C"/>
</dbReference>
<dbReference type="InterPro" id="IPR020843">
    <property type="entry name" value="ER"/>
</dbReference>
<evidence type="ECO:0000313" key="7">
    <source>
        <dbReference type="EMBL" id="MBP1465740.1"/>
    </source>
</evidence>
<comment type="cofactor">
    <cofactor evidence="1">
        <name>Zn(2+)</name>
        <dbReference type="ChEBI" id="CHEBI:29105"/>
    </cofactor>
</comment>
<evidence type="ECO:0000256" key="4">
    <source>
        <dbReference type="ARBA" id="ARBA00022833"/>
    </source>
</evidence>
<evidence type="ECO:0000256" key="3">
    <source>
        <dbReference type="ARBA" id="ARBA00022723"/>
    </source>
</evidence>
<dbReference type="Gene3D" id="3.30.360.10">
    <property type="entry name" value="Dihydrodipicolinate Reductase, domain 2"/>
    <property type="match status" value="1"/>
</dbReference>
<dbReference type="Gene3D" id="3.90.180.10">
    <property type="entry name" value="Medium-chain alcohol dehydrogenases, catalytic domain"/>
    <property type="match status" value="1"/>
</dbReference>
<gene>
    <name evidence="7" type="ORF">EYB53_008485</name>
</gene>
<evidence type="ECO:0000256" key="5">
    <source>
        <dbReference type="ARBA" id="ARBA00023002"/>
    </source>
</evidence>
<dbReference type="EMBL" id="SIJK02000011">
    <property type="protein sequence ID" value="MBP1465740.1"/>
    <property type="molecule type" value="Genomic_DNA"/>
</dbReference>
<comment type="caution">
    <text evidence="7">The sequence shown here is derived from an EMBL/GenBank/DDBJ whole genome shotgun (WGS) entry which is preliminary data.</text>
</comment>
<dbReference type="CDD" id="cd08255">
    <property type="entry name" value="2-desacetyl-2-hydroxyethyl_bacteriochlorophyllide_like"/>
    <property type="match status" value="1"/>
</dbReference>
<dbReference type="InterPro" id="IPR055170">
    <property type="entry name" value="GFO_IDH_MocA-like_dom"/>
</dbReference>
<comment type="similarity">
    <text evidence="2">Belongs to the zinc-containing alcohol dehydrogenase family.</text>
</comment>
<evidence type="ECO:0000259" key="6">
    <source>
        <dbReference type="SMART" id="SM00829"/>
    </source>
</evidence>
<dbReference type="RefSeq" id="WP_135477768.1">
    <property type="nucleotide sequence ID" value="NZ_SIJK02000011.1"/>
</dbReference>
<dbReference type="SUPFAM" id="SSF50129">
    <property type="entry name" value="GroES-like"/>
    <property type="match status" value="1"/>
</dbReference>
<dbReference type="Pfam" id="PF00107">
    <property type="entry name" value="ADH_zinc_N"/>
    <property type="match status" value="1"/>
</dbReference>
<dbReference type="Gene3D" id="3.40.50.720">
    <property type="entry name" value="NAD(P)-binding Rossmann-like Domain"/>
    <property type="match status" value="2"/>
</dbReference>
<name>A0ABS4D8K5_9CHLR</name>
<dbReference type="Pfam" id="PF08240">
    <property type="entry name" value="ADH_N"/>
    <property type="match status" value="1"/>
</dbReference>
<dbReference type="PANTHER" id="PTHR43350:SF19">
    <property type="entry name" value="D-GULOSIDE 3-DEHYDROGENASE"/>
    <property type="match status" value="1"/>
</dbReference>
<dbReference type="Pfam" id="PF01408">
    <property type="entry name" value="GFO_IDH_MocA"/>
    <property type="match status" value="1"/>
</dbReference>
<dbReference type="PANTHER" id="PTHR43350">
    <property type="entry name" value="NAD-DEPENDENT ALCOHOL DEHYDROGENASE"/>
    <property type="match status" value="1"/>
</dbReference>
<dbReference type="InterPro" id="IPR011032">
    <property type="entry name" value="GroES-like_sf"/>
</dbReference>
<keyword evidence="3" id="KW-0479">Metal-binding</keyword>
<sequence>MQQIIQNLKTGETELLNTPIPTCATGQLLIATRRSLISAGTERMLVEFGQGNLIAKARSQPDKVRQVLDKIKTDGLLPTLEAVFARLDQPLPLGYCNAGVVLEVGQGVTGFAVGDRVVSNGPHAEVVAVPQNLCARIPDGVSDDAAAFTVLAAVGLQGIRLVNPTLGERVVVVGLGLLGLMTVQMLRANGCQVLGIDLDGQKCAVARQLGAEAVDLSSGADPVASGMAFSEGRGVDAVLITASTKSSEPVHQAAQMSRKRGRIVLVGVTGLELSRADFYEKELTFQVSCSYGPGRYDELYEQKGQDYPFGFVRWTEQRNFEAVLDLMASGRMDATSLISRRVPLVQAPAVYQELVTDRSLLGVLLTYPDVQPSLEQVVQVQPRIAKAPAATSTPQPQVAVGVIGAGNFASLVLIPALVKTGARLEAIATTTGREAAIAARKFGFAQAVSDYRKILEHPAINTVFILTRHNTHARLIVEALAAGKHVFVEKPLALTQDELDQINAARQQAPNLQLLVGFNRRFAPLAVEMRKLLGARTEPLTMIYTVNAGAIPAQHWTQDPLVGGGRIIGEGCHFIDLLRFLAGHPIVNVSAHAIGVAPGLAVREDKMTITLTFADGSLGTVHYFANGSKQFPKERLEVFSAGRILALDNFQRLHSYGWAGFKGQRLWRQDKGHGAEVAAFVERVAQGGSWLIPWEELADVTQATFDAVEQVS</sequence>
<evidence type="ECO:0000313" key="8">
    <source>
        <dbReference type="Proteomes" id="UP001193081"/>
    </source>
</evidence>